<proteinExistence type="predicted"/>
<sequence>MWICRITIYSLLLGLVTAQICTVNVTRNIKGTAVNVQTRDCCKGYKKVRSSALRCLAQCKVNCGSGFCTKPNVCTCKKGYVNLNNDPSNRCVPYCKGCSRGTCQSPGRCICSARHLLDKTTNNCIPQCASG</sequence>
<dbReference type="PANTHER" id="PTHR24047:SF32">
    <property type="entry name" value="FI01909P-RELATED"/>
    <property type="match status" value="1"/>
</dbReference>
<dbReference type="Gene3D" id="2.10.25.10">
    <property type="entry name" value="Laminin"/>
    <property type="match status" value="1"/>
</dbReference>
<dbReference type="GO" id="GO:0005576">
    <property type="term" value="C:extracellular region"/>
    <property type="evidence" value="ECO:0007669"/>
    <property type="project" value="UniProtKB-SubCell"/>
</dbReference>
<dbReference type="InterPro" id="IPR049388">
    <property type="entry name" value="FBN_EGF_N"/>
</dbReference>
<dbReference type="HOGENOM" id="CLU_011595_1_0_1"/>
<gene>
    <name evidence="7" type="primary">eater</name>
</gene>
<dbReference type="Pfam" id="PF21364">
    <property type="entry name" value="EGF_FBN_1st"/>
    <property type="match status" value="1"/>
</dbReference>
<feature type="signal peptide" evidence="5">
    <location>
        <begin position="1"/>
        <end position="18"/>
    </location>
</feature>
<dbReference type="PANTHER" id="PTHR24047">
    <property type="entry name" value="FI01909P-RELATED"/>
    <property type="match status" value="1"/>
</dbReference>
<evidence type="ECO:0000256" key="4">
    <source>
        <dbReference type="ARBA" id="ARBA00023157"/>
    </source>
</evidence>
<feature type="chain" id="PRO_5010112613" evidence="5">
    <location>
        <begin position="19"/>
        <end position="131"/>
    </location>
</feature>
<dbReference type="EMBL" id="HM165178">
    <property type="protein sequence ID" value="ADK20129.1"/>
    <property type="molecule type" value="Genomic_DNA"/>
</dbReference>
<protein>
    <submittedName>
        <fullName evidence="7">Eater</fullName>
    </submittedName>
</protein>
<dbReference type="OrthoDB" id="409374at2759"/>
<evidence type="ECO:0000256" key="2">
    <source>
        <dbReference type="ARBA" id="ARBA00022525"/>
    </source>
</evidence>
<dbReference type="EMBL" id="HM165179">
    <property type="protein sequence ID" value="ADK20130.1"/>
    <property type="molecule type" value="Genomic_DNA"/>
</dbReference>
<accession>D9IQE2</accession>
<feature type="domain" description="Fibrillin first EGF" evidence="6">
    <location>
        <begin position="63"/>
        <end position="79"/>
    </location>
</feature>
<evidence type="ECO:0000256" key="1">
    <source>
        <dbReference type="ARBA" id="ARBA00004613"/>
    </source>
</evidence>
<evidence type="ECO:0000256" key="5">
    <source>
        <dbReference type="SAM" id="SignalP"/>
    </source>
</evidence>
<organism evidence="7">
    <name type="scientific">Drosophila melanogaster</name>
    <name type="common">Fruit fly</name>
    <dbReference type="NCBI Taxonomy" id="7227"/>
    <lineage>
        <taxon>Eukaryota</taxon>
        <taxon>Metazoa</taxon>
        <taxon>Ecdysozoa</taxon>
        <taxon>Arthropoda</taxon>
        <taxon>Hexapoda</taxon>
        <taxon>Insecta</taxon>
        <taxon>Pterygota</taxon>
        <taxon>Neoptera</taxon>
        <taxon>Endopterygota</taxon>
        <taxon>Diptera</taxon>
        <taxon>Brachycera</taxon>
        <taxon>Muscomorpha</taxon>
        <taxon>Ephydroidea</taxon>
        <taxon>Drosophilidae</taxon>
        <taxon>Drosophila</taxon>
        <taxon>Sophophora</taxon>
    </lineage>
</organism>
<dbReference type="AlphaFoldDB" id="D9IQE2"/>
<dbReference type="FunFam" id="2.10.25.10:FF:001031">
    <property type="entry name" value="Eater"/>
    <property type="match status" value="1"/>
</dbReference>
<evidence type="ECO:0000313" key="7">
    <source>
        <dbReference type="EMBL" id="ADK20129.1"/>
    </source>
</evidence>
<evidence type="ECO:0000259" key="6">
    <source>
        <dbReference type="Pfam" id="PF21364"/>
    </source>
</evidence>
<comment type="subcellular location">
    <subcellularLocation>
        <location evidence="1">Secreted</location>
    </subcellularLocation>
</comment>
<keyword evidence="2" id="KW-0964">Secreted</keyword>
<reference evidence="7" key="1">
    <citation type="journal article" date="2010" name="Mol. Biol. Evol.">
        <title>Haplotype structure and expression divergence at the Drosophila cellular immune gene eater.</title>
        <authorList>
            <person name="Juneja P."/>
            <person name="Lazzaro B.P."/>
        </authorList>
    </citation>
    <scope>NUCLEOTIDE SEQUENCE</scope>
    <source>
        <strain evidence="7">Wild Zimbabwe</strain>
    </source>
</reference>
<evidence type="ECO:0000256" key="3">
    <source>
        <dbReference type="ARBA" id="ARBA00022729"/>
    </source>
</evidence>
<keyword evidence="3 5" id="KW-0732">Signal</keyword>
<dbReference type="InterPro" id="IPR053255">
    <property type="entry name" value="EGF-like_domain"/>
</dbReference>
<name>D9IQE2_DROME</name>
<keyword evidence="4" id="KW-1015">Disulfide bond</keyword>